<accession>A0A166BMD1</accession>
<reference evidence="1 2" key="1">
    <citation type="journal article" date="2016" name="Mol. Biol. Evol.">
        <title>Comparative Genomics of Early-Diverging Mushroom-Forming Fungi Provides Insights into the Origins of Lignocellulose Decay Capabilities.</title>
        <authorList>
            <person name="Nagy L.G."/>
            <person name="Riley R."/>
            <person name="Tritt A."/>
            <person name="Adam C."/>
            <person name="Daum C."/>
            <person name="Floudas D."/>
            <person name="Sun H."/>
            <person name="Yadav J.S."/>
            <person name="Pangilinan J."/>
            <person name="Larsson K.H."/>
            <person name="Matsuura K."/>
            <person name="Barry K."/>
            <person name="Labutti K."/>
            <person name="Kuo R."/>
            <person name="Ohm R.A."/>
            <person name="Bhattacharya S.S."/>
            <person name="Shirouzu T."/>
            <person name="Yoshinaga Y."/>
            <person name="Martin F.M."/>
            <person name="Grigoriev I.V."/>
            <person name="Hibbett D.S."/>
        </authorList>
    </citation>
    <scope>NUCLEOTIDE SEQUENCE [LARGE SCALE GENOMIC DNA]</scope>
    <source>
        <strain evidence="1 2">CBS 109695</strain>
    </source>
</reference>
<keyword evidence="2" id="KW-1185">Reference proteome</keyword>
<evidence type="ECO:0000313" key="1">
    <source>
        <dbReference type="EMBL" id="KZP12791.1"/>
    </source>
</evidence>
<name>A0A166BMD1_9AGAM</name>
<gene>
    <name evidence="1" type="ORF">FIBSPDRAFT_150292</name>
</gene>
<organism evidence="1 2">
    <name type="scientific">Athelia psychrophila</name>
    <dbReference type="NCBI Taxonomy" id="1759441"/>
    <lineage>
        <taxon>Eukaryota</taxon>
        <taxon>Fungi</taxon>
        <taxon>Dikarya</taxon>
        <taxon>Basidiomycota</taxon>
        <taxon>Agaricomycotina</taxon>
        <taxon>Agaricomycetes</taxon>
        <taxon>Agaricomycetidae</taxon>
        <taxon>Atheliales</taxon>
        <taxon>Atheliaceae</taxon>
        <taxon>Athelia</taxon>
    </lineage>
</organism>
<dbReference type="Proteomes" id="UP000076532">
    <property type="component" value="Unassembled WGS sequence"/>
</dbReference>
<protein>
    <submittedName>
        <fullName evidence="1">Uncharacterized protein</fullName>
    </submittedName>
</protein>
<dbReference type="EMBL" id="KV417642">
    <property type="protein sequence ID" value="KZP12791.1"/>
    <property type="molecule type" value="Genomic_DNA"/>
</dbReference>
<sequence>MLTLLRIGHSLISSFATCVSRGTLLGELTAIIFSALSFAFTPRLFLACYSPPASELRVIYLYRWLESCSWLLAEASCACAVRRETTMLRTLAASAASHISPLLGSEHPVENEMGWPVCLPMDATFIITQLSQCHCQVHGRSLFP</sequence>
<evidence type="ECO:0000313" key="2">
    <source>
        <dbReference type="Proteomes" id="UP000076532"/>
    </source>
</evidence>
<proteinExistence type="predicted"/>
<dbReference type="AlphaFoldDB" id="A0A166BMD1"/>